<evidence type="ECO:0000256" key="2">
    <source>
        <dbReference type="SAM" id="MobiDB-lite"/>
    </source>
</evidence>
<dbReference type="InterPro" id="IPR001715">
    <property type="entry name" value="CH_dom"/>
</dbReference>
<dbReference type="PROSITE" id="PS50021">
    <property type="entry name" value="CH"/>
    <property type="match status" value="1"/>
</dbReference>
<dbReference type="SUPFAM" id="SSF47576">
    <property type="entry name" value="Calponin-homology domain, CH-domain"/>
    <property type="match status" value="1"/>
</dbReference>
<dbReference type="OrthoDB" id="775356at2759"/>
<accession>A0A6J3MC31</accession>
<dbReference type="InterPro" id="IPR036872">
    <property type="entry name" value="CH_dom_sf"/>
</dbReference>
<dbReference type="GO" id="GO:0005516">
    <property type="term" value="F:calmodulin binding"/>
    <property type="evidence" value="ECO:0007669"/>
    <property type="project" value="TreeGrafter"/>
</dbReference>
<feature type="region of interest" description="Disordered" evidence="2">
    <location>
        <begin position="1570"/>
        <end position="1615"/>
    </location>
</feature>
<dbReference type="RefSeq" id="XP_033462601.1">
    <property type="nucleotide sequence ID" value="XM_033604320.1"/>
</dbReference>
<dbReference type="PROSITE" id="PS50096">
    <property type="entry name" value="IQ"/>
    <property type="match status" value="8"/>
</dbReference>
<dbReference type="SMART" id="SM00033">
    <property type="entry name" value="CH"/>
    <property type="match status" value="1"/>
</dbReference>
<dbReference type="InterPro" id="IPR000048">
    <property type="entry name" value="IQ_motif_EF-hand-BS"/>
</dbReference>
<reference evidence="6" key="2">
    <citation type="submission" date="2020-04" db="EMBL/GenBank/DDBJ databases">
        <authorList>
            <consortium name="NCBI Genome Project"/>
        </authorList>
    </citation>
    <scope>NUCLEOTIDE SEQUENCE</scope>
    <source>
        <strain evidence="6">CBS 342.82</strain>
    </source>
</reference>
<dbReference type="InterPro" id="IPR008936">
    <property type="entry name" value="Rho_GTPase_activation_prot"/>
</dbReference>
<evidence type="ECO:0000256" key="1">
    <source>
        <dbReference type="SAM" id="Coils"/>
    </source>
</evidence>
<protein>
    <submittedName>
        <fullName evidence="6">Ras GTPase</fullName>
    </submittedName>
</protein>
<dbReference type="GO" id="GO:0110085">
    <property type="term" value="C:mitotic actomyosin contractile ring"/>
    <property type="evidence" value="ECO:0007669"/>
    <property type="project" value="TreeGrafter"/>
</dbReference>
<dbReference type="GO" id="GO:0005096">
    <property type="term" value="F:GTPase activator activity"/>
    <property type="evidence" value="ECO:0007669"/>
    <property type="project" value="TreeGrafter"/>
</dbReference>
<dbReference type="InterPro" id="IPR000593">
    <property type="entry name" value="RasGAP_C"/>
</dbReference>
<feature type="domain" description="Ras-GAP" evidence="3">
    <location>
        <begin position="1171"/>
        <end position="1389"/>
    </location>
</feature>
<dbReference type="Pfam" id="PF00616">
    <property type="entry name" value="RasGAP"/>
    <property type="match status" value="1"/>
</dbReference>
<reference evidence="6" key="1">
    <citation type="submission" date="2020-01" db="EMBL/GenBank/DDBJ databases">
        <authorList>
            <consortium name="DOE Joint Genome Institute"/>
            <person name="Haridas S."/>
            <person name="Albert R."/>
            <person name="Binder M."/>
            <person name="Bloem J."/>
            <person name="Labutti K."/>
            <person name="Salamov A."/>
            <person name="Andreopoulos B."/>
            <person name="Baker S.E."/>
            <person name="Barry K."/>
            <person name="Bills G."/>
            <person name="Bluhm B.H."/>
            <person name="Cannon C."/>
            <person name="Castanera R."/>
            <person name="Culley D.E."/>
            <person name="Daum C."/>
            <person name="Ezra D."/>
            <person name="Gonzalez J.B."/>
            <person name="Henrissat B."/>
            <person name="Kuo A."/>
            <person name="Liang C."/>
            <person name="Lipzen A."/>
            <person name="Lutzoni F."/>
            <person name="Magnuson J."/>
            <person name="Mondo S."/>
            <person name="Nolan M."/>
            <person name="Ohm R."/>
            <person name="Pangilinan J."/>
            <person name="Park H.-J."/>
            <person name="Ramirez L."/>
            <person name="Alfaro M."/>
            <person name="Sun H."/>
            <person name="Tritt A."/>
            <person name="Yoshinaga Y."/>
            <person name="Zwiers L.-H."/>
            <person name="Turgeon B.G."/>
            <person name="Goodwin S.B."/>
            <person name="Spatafora J.W."/>
            <person name="Crous P.W."/>
            <person name="Grigoriev I.V."/>
        </authorList>
    </citation>
    <scope>NUCLEOTIDE SEQUENCE</scope>
    <source>
        <strain evidence="6">CBS 342.82</strain>
    </source>
</reference>
<dbReference type="Pfam" id="PF03836">
    <property type="entry name" value="RasGAP_C"/>
    <property type="match status" value="1"/>
</dbReference>
<feature type="compositionally biased region" description="Low complexity" evidence="2">
    <location>
        <begin position="52"/>
        <end position="68"/>
    </location>
</feature>
<dbReference type="SMART" id="SM00323">
    <property type="entry name" value="RasGAP"/>
    <property type="match status" value="1"/>
</dbReference>
<feature type="domain" description="Calponin-homology (CH)" evidence="4">
    <location>
        <begin position="352"/>
        <end position="468"/>
    </location>
</feature>
<dbReference type="SMART" id="SM00015">
    <property type="entry name" value="IQ"/>
    <property type="match status" value="10"/>
</dbReference>
<dbReference type="Proteomes" id="UP000504637">
    <property type="component" value="Unplaced"/>
</dbReference>
<organism evidence="6">
    <name type="scientific">Dissoconium aciculare CBS 342.82</name>
    <dbReference type="NCBI Taxonomy" id="1314786"/>
    <lineage>
        <taxon>Eukaryota</taxon>
        <taxon>Fungi</taxon>
        <taxon>Dikarya</taxon>
        <taxon>Ascomycota</taxon>
        <taxon>Pezizomycotina</taxon>
        <taxon>Dothideomycetes</taxon>
        <taxon>Dothideomycetidae</taxon>
        <taxon>Mycosphaerellales</taxon>
        <taxon>Dissoconiaceae</taxon>
        <taxon>Dissoconium</taxon>
    </lineage>
</organism>
<dbReference type="GO" id="GO:1903479">
    <property type="term" value="P:mitotic actomyosin contractile ring assembly actin filament organization"/>
    <property type="evidence" value="ECO:0007669"/>
    <property type="project" value="TreeGrafter"/>
</dbReference>
<feature type="compositionally biased region" description="Basic and acidic residues" evidence="2">
    <location>
        <begin position="80"/>
        <end position="89"/>
    </location>
</feature>
<feature type="compositionally biased region" description="Polar residues" evidence="2">
    <location>
        <begin position="206"/>
        <end position="245"/>
    </location>
</feature>
<feature type="region of interest" description="Disordered" evidence="2">
    <location>
        <begin position="1"/>
        <end position="133"/>
    </location>
</feature>
<feature type="coiled-coil region" evidence="1">
    <location>
        <begin position="891"/>
        <end position="924"/>
    </location>
</feature>
<feature type="compositionally biased region" description="Basic and acidic residues" evidence="2">
    <location>
        <begin position="122"/>
        <end position="133"/>
    </location>
</feature>
<dbReference type="PANTHER" id="PTHR14149:SF14">
    <property type="entry name" value="CALPONIN-HOMOLOGY (CH) DOMAIN-CONTAINING PROTEIN"/>
    <property type="match status" value="1"/>
</dbReference>
<feature type="region of interest" description="Disordered" evidence="2">
    <location>
        <begin position="288"/>
        <end position="319"/>
    </location>
</feature>
<dbReference type="Pfam" id="PF00307">
    <property type="entry name" value="CH"/>
    <property type="match status" value="1"/>
</dbReference>
<keyword evidence="5" id="KW-1185">Reference proteome</keyword>
<evidence type="ECO:0000259" key="3">
    <source>
        <dbReference type="PROSITE" id="PS50018"/>
    </source>
</evidence>
<dbReference type="CDD" id="cd21206">
    <property type="entry name" value="CH_IQGAP"/>
    <property type="match status" value="1"/>
</dbReference>
<evidence type="ECO:0000313" key="5">
    <source>
        <dbReference type="Proteomes" id="UP000504637"/>
    </source>
</evidence>
<reference evidence="6" key="3">
    <citation type="submission" date="2025-08" db="UniProtKB">
        <authorList>
            <consortium name="RefSeq"/>
        </authorList>
    </citation>
    <scope>IDENTIFICATION</scope>
    <source>
        <strain evidence="6">CBS 342.82</strain>
    </source>
</reference>
<feature type="compositionally biased region" description="Polar residues" evidence="2">
    <location>
        <begin position="20"/>
        <end position="51"/>
    </location>
</feature>
<evidence type="ECO:0000313" key="6">
    <source>
        <dbReference type="RefSeq" id="XP_033462601.1"/>
    </source>
</evidence>
<evidence type="ECO:0000259" key="4">
    <source>
        <dbReference type="PROSITE" id="PS50021"/>
    </source>
</evidence>
<feature type="region of interest" description="Disordered" evidence="2">
    <location>
        <begin position="150"/>
        <end position="276"/>
    </location>
</feature>
<dbReference type="InterPro" id="IPR001936">
    <property type="entry name" value="RasGAP_dom"/>
</dbReference>
<feature type="compositionally biased region" description="Polar residues" evidence="2">
    <location>
        <begin position="176"/>
        <end position="185"/>
    </location>
</feature>
<feature type="compositionally biased region" description="Polar residues" evidence="2">
    <location>
        <begin position="254"/>
        <end position="263"/>
    </location>
</feature>
<dbReference type="Gene3D" id="1.10.418.10">
    <property type="entry name" value="Calponin-like domain"/>
    <property type="match status" value="1"/>
</dbReference>
<keyword evidence="1" id="KW-0175">Coiled coil</keyword>
<dbReference type="PROSITE" id="PS50018">
    <property type="entry name" value="RAS_GTPASE_ACTIV_2"/>
    <property type="match status" value="1"/>
</dbReference>
<proteinExistence type="predicted"/>
<dbReference type="Gene3D" id="1.10.506.10">
    <property type="entry name" value="GTPase Activation - p120gap, domain 1"/>
    <property type="match status" value="1"/>
</dbReference>
<name>A0A6J3MC31_9PEZI</name>
<feature type="compositionally biased region" description="Basic and acidic residues" evidence="2">
    <location>
        <begin position="265"/>
        <end position="274"/>
    </location>
</feature>
<dbReference type="SUPFAM" id="SSF48350">
    <property type="entry name" value="GTPase activation domain, GAP"/>
    <property type="match status" value="1"/>
</dbReference>
<dbReference type="PANTHER" id="PTHR14149">
    <property type="entry name" value="RAS GTPASE-ACTIVATING PROTEIN WITH IQ MOTIF"/>
    <property type="match status" value="1"/>
</dbReference>
<dbReference type="GeneID" id="54362120"/>
<dbReference type="GO" id="GO:0051015">
    <property type="term" value="F:actin filament binding"/>
    <property type="evidence" value="ECO:0007669"/>
    <property type="project" value="TreeGrafter"/>
</dbReference>
<gene>
    <name evidence="6" type="ORF">K489DRAFT_378104</name>
</gene>
<sequence>MAGRPTFHSPSHDRFHAHSPTKSSPLRHTVSTRSNNSDTDQSSIPSRQGTVSSNATSVYSHSSHSESISPEDPFITRAGSKRDRSESPVKKSAVFAKWEQRERTVQDEQAGLGSRAPPRMDISPKKLRDDDWRQNIGKAEVASTPRAVLGPVQQNAVPERFPSPSDGTENKRNAFEKSTVQPSSIEDNRKSFIPQFGLSKSIPDEANTTLNPSNPDTPHSLSSSATRNSLATLSRSDSVRASTRPSRPRGHVRFTSTDQSMPHLNNDDLDKLEKSSTPQLRHLSQIAAESGSTDDLEVHSPQEQVTGLAGRRRLQRSGSTRVVKAQSKFASAYTNTKWMDTQRKHLQAYEYLCHIGEARAWLEDVLEPDKLPPIVELEQALRDGVTLAEAVVRLAPSLSAAQQRALGSQRIFRSPRLQFRHSDNIALFFRFLAEIELPELFRFELVDLYEKKNIPKVIYCIHALSWMLFRKGIVEFHIGNLVGQLQFEDHELEETQKGIDRSGVAMPNFGGMREAMQIEEEPLPPEPTPEELLAEQEEVINDLQAQVRGALVRMRLGSVMQGLWDAEAHIAHFQSLARGGFARQVFDFRHAMDASTKRFQAASKAFLIRRSLTQKQSTWENNKVAVVRLQSLWRGRQQRVNTQTIRTQLSCHKHGLKEFQAAIRGALGRWRASDVWQETRDTQNEALIQALQAAARGAVERMRIGRTMNSLWDVEDAVVELQAIIRATHVRSENRGHKTATRQETAQVVELQAAARGLLQRFRNKQQHGKWQMHESGVIQAQAAARGLLERLLQARTQGALQGRETTIVKLQTIIRARNARAQHGHVVEELQSHHNPLERLQALARGQAERQKTEFIRSSLKMHEQGVLNIQALARAMIERRRIGTDLSVLEDVEDKITDLQSLARAYLERQRVFEQLVEMEREDDQIVQLQALSRAILVRSSIGSILAELESYEADIVDVQAALRGFVIRRRFAEKRRHYNENMQKVIKLQSIVRAKQQGESYKSLVTGKNPPLPVVRRHLHLLTDSNLEFEGELEAERLRQQVVESVRRNELVEKYVEGLDVKIALLLKNKIALDEVVKHQKHFGGSAAQLLRSGSTLSHGNGLDLKALNKNSRKKLTGYEELFFLVQTQSQYLTRLFAQISSRGLAEKDSKNLERLMLALFGQAQKSREEQLLVKVLAQSNQVTISQCQSLEDLTRQHNGTFHQRLLLNYVRSPRDRAYLKTLLGSMIRDGICAQDNLDLESDPLQIYRAILNNEELSTGRPSQRPRDLPREVVIRQEDVRPRYVEHLEELRDLGDAFFANLEESLHRMPYGIRYLAAEQHRALCSQFSHDDPAHLALYVGTWLWKSYILPAVREPEMWGVVDRGLSPVHKRNLAQVITLLGQVAGTGRLFGAENIYLQPLNSWVGESLERWQTCLQNCFDIPSPEQHYDADQYSDLYSTTKPTLYIKLADVFAIHGVIVDNLNVMSSMRDDPIKEILMDLGTPKSNESDLGGAGNGGEITLTLKSRFTIQEDPNAETRAMFMATKRLILYIIRVQTGSNLMEILLRPITHEDADRWIALVQEEIDEKEREQRSSRRPRSAIFDPRHSFRGSRPKSVYSEAPSAFSSDDRRGNELQDLHGMTYAELKSSVLENILQLEQSHVAPQYRVSRQNHYQELLNALASDIRQKHRRRLDRQRETEATRATLSQLDAKAIYLEDQLKNYNDYIEQCLHTLASKKQNKHSSSTFGVRSAGGKFILPFTKQWSHERELERAGRKPQFGSYKYSLRQLADKGVLLGWPRFTPDQWGQVDVVVSSDEVGVFHLEASTGSLMVPGASANVLLDELLQAQYDNRNAVVVFEEGGSGGVSVGAGGTTTASGASLAVNLLLHLVFKKFYRDE</sequence>
<dbReference type="SUPFAM" id="SSF143885">
    <property type="entry name" value="RGC domain-like"/>
    <property type="match status" value="1"/>
</dbReference>